<evidence type="ECO:0000256" key="8">
    <source>
        <dbReference type="ARBA" id="ARBA00023012"/>
    </source>
</evidence>
<feature type="domain" description="GGDEF" evidence="13">
    <location>
        <begin position="480"/>
        <end position="615"/>
    </location>
</feature>
<keyword evidence="5" id="KW-0547">Nucleotide-binding</keyword>
<accession>A0ABV0JM38</accession>
<sequence length="625" mass="69777">MTKHTAIKILLVEDSLVSRKVVLKQLKKLGYEANVAANGQEALWMISQVNYELVLIDCQMPVLDGYETTKRIRHLEGAKRKIIAIAMTANGTTANRKKCLSVGMDDCLIKPVSEEELAAKLETWIEVILKNNQELAFQLPPIKDIPTAAIVTDESNANLLVDLNRLNDIALGDRVLQREILQAFVQDTQDNLVTVKTAIFANDFVTIAHKAHQIRGASANVGVKHLQFLAGQLELQAQQEMPEAASQLLHKIENYLQRIQSFLDKIIECENMDTETPLIISADKTVRMQVGSMARILIIDDDPSVRLVIKNSLQLMGHEVTVASDGEEGLMKAHSERPHLIICDWMMPVINGLEVCRQVKSDPELSLAFFILLTIRGDIKDRVEGLDTGADEYLPKPIDMSELRARVGAGLRLQRLTQELSETNQALRQVNQQLTARTELLESLSLTDQLTGVLNRRAMDQALPHMLRQVGNRDANTRYRYLCLFLLDVDHFKRINDTYGHTVGDCVLQAIAARLQSSSRPSSLLYRYGGEEFVCITLGLSMQAALEYGESLRGCVANAPFKISDDLVLSITISIGGAIASAVNLVDSKELLHQADQALYKAKHEGRNCLRIFSAWENIFELDHI</sequence>
<name>A0ABV0JM38_9CYAN</name>
<feature type="modified residue" description="4-aspartylphosphate" evidence="11">
    <location>
        <position position="57"/>
    </location>
</feature>
<evidence type="ECO:0000256" key="11">
    <source>
        <dbReference type="PROSITE-ProRule" id="PRU00169"/>
    </source>
</evidence>
<evidence type="ECO:0000256" key="9">
    <source>
        <dbReference type="ARBA" id="ARBA00023136"/>
    </source>
</evidence>
<keyword evidence="9" id="KW-0472">Membrane</keyword>
<evidence type="ECO:0000256" key="1">
    <source>
        <dbReference type="ARBA" id="ARBA00004651"/>
    </source>
</evidence>
<dbReference type="SMART" id="SM00267">
    <property type="entry name" value="GGDEF"/>
    <property type="match status" value="1"/>
</dbReference>
<dbReference type="CDD" id="cd00088">
    <property type="entry name" value="HPT"/>
    <property type="match status" value="1"/>
</dbReference>
<keyword evidence="8" id="KW-0902">Two-component regulatory system</keyword>
<dbReference type="PROSITE" id="PS50894">
    <property type="entry name" value="HPT"/>
    <property type="match status" value="1"/>
</dbReference>
<comment type="subcellular location">
    <subcellularLocation>
        <location evidence="1">Cell membrane</location>
        <topology evidence="1">Multi-pass membrane protein</topology>
    </subcellularLocation>
</comment>
<evidence type="ECO:0000259" key="12">
    <source>
        <dbReference type="PROSITE" id="PS50110"/>
    </source>
</evidence>
<comment type="caution">
    <text evidence="15">The sequence shown here is derived from an EMBL/GenBank/DDBJ whole genome shotgun (WGS) entry which is preliminary data.</text>
</comment>
<evidence type="ECO:0000313" key="15">
    <source>
        <dbReference type="EMBL" id="MEP0864490.1"/>
    </source>
</evidence>
<dbReference type="NCBIfam" id="TIGR00254">
    <property type="entry name" value="GGDEF"/>
    <property type="match status" value="1"/>
</dbReference>
<evidence type="ECO:0000256" key="5">
    <source>
        <dbReference type="ARBA" id="ARBA00022741"/>
    </source>
</evidence>
<dbReference type="PANTHER" id="PTHR45339">
    <property type="entry name" value="HYBRID SIGNAL TRANSDUCTION HISTIDINE KINASE J"/>
    <property type="match status" value="1"/>
</dbReference>
<keyword evidence="2" id="KW-1003">Cell membrane</keyword>
<evidence type="ECO:0000313" key="16">
    <source>
        <dbReference type="Proteomes" id="UP001442494"/>
    </source>
</evidence>
<evidence type="ECO:0000256" key="6">
    <source>
        <dbReference type="ARBA" id="ARBA00022840"/>
    </source>
</evidence>
<dbReference type="InterPro" id="IPR029787">
    <property type="entry name" value="Nucleotide_cyclase"/>
</dbReference>
<feature type="modified residue" description="4-aspartylphosphate" evidence="11">
    <location>
        <position position="344"/>
    </location>
</feature>
<dbReference type="Gene3D" id="3.40.50.2300">
    <property type="match status" value="2"/>
</dbReference>
<dbReference type="SUPFAM" id="SSF52172">
    <property type="entry name" value="CheY-like"/>
    <property type="match status" value="2"/>
</dbReference>
<feature type="domain" description="Response regulatory" evidence="12">
    <location>
        <begin position="8"/>
        <end position="125"/>
    </location>
</feature>
<dbReference type="SUPFAM" id="SSF55073">
    <property type="entry name" value="Nucleotide cyclase"/>
    <property type="match status" value="1"/>
</dbReference>
<dbReference type="Gene3D" id="3.30.70.270">
    <property type="match status" value="1"/>
</dbReference>
<feature type="modified residue" description="Phosphohistidine" evidence="10">
    <location>
        <position position="212"/>
    </location>
</feature>
<evidence type="ECO:0000256" key="7">
    <source>
        <dbReference type="ARBA" id="ARBA00022989"/>
    </source>
</evidence>
<dbReference type="SUPFAM" id="SSF47226">
    <property type="entry name" value="Histidine-containing phosphotransfer domain, HPT domain"/>
    <property type="match status" value="1"/>
</dbReference>
<dbReference type="InterPro" id="IPR011006">
    <property type="entry name" value="CheY-like_superfamily"/>
</dbReference>
<feature type="domain" description="Response regulatory" evidence="12">
    <location>
        <begin position="295"/>
        <end position="411"/>
    </location>
</feature>
<dbReference type="PROSITE" id="PS50887">
    <property type="entry name" value="GGDEF"/>
    <property type="match status" value="1"/>
</dbReference>
<keyword evidence="7" id="KW-1133">Transmembrane helix</keyword>
<dbReference type="PROSITE" id="PS50110">
    <property type="entry name" value="RESPONSE_REGULATORY"/>
    <property type="match status" value="2"/>
</dbReference>
<evidence type="ECO:0000256" key="3">
    <source>
        <dbReference type="ARBA" id="ARBA00022553"/>
    </source>
</evidence>
<feature type="domain" description="HPt" evidence="14">
    <location>
        <begin position="173"/>
        <end position="266"/>
    </location>
</feature>
<evidence type="ECO:0000256" key="10">
    <source>
        <dbReference type="PROSITE-ProRule" id="PRU00110"/>
    </source>
</evidence>
<dbReference type="CDD" id="cd17574">
    <property type="entry name" value="REC_OmpR"/>
    <property type="match status" value="1"/>
</dbReference>
<dbReference type="Pfam" id="PF01627">
    <property type="entry name" value="Hpt"/>
    <property type="match status" value="1"/>
</dbReference>
<gene>
    <name evidence="15" type="ORF">NDI37_08405</name>
</gene>
<dbReference type="RefSeq" id="WP_190424741.1">
    <property type="nucleotide sequence ID" value="NZ_JAMPKK010000014.1"/>
</dbReference>
<keyword evidence="4" id="KW-0812">Transmembrane</keyword>
<dbReference type="InterPro" id="IPR001789">
    <property type="entry name" value="Sig_transdc_resp-reg_receiver"/>
</dbReference>
<reference evidence="15 16" key="1">
    <citation type="submission" date="2022-04" db="EMBL/GenBank/DDBJ databases">
        <title>Positive selection, recombination, and allopatry shape intraspecific diversity of widespread and dominant cyanobacteria.</title>
        <authorList>
            <person name="Wei J."/>
            <person name="Shu W."/>
            <person name="Hu C."/>
        </authorList>
    </citation>
    <scope>NUCLEOTIDE SEQUENCE [LARGE SCALE GENOMIC DNA]</scope>
    <source>
        <strain evidence="15 16">GB2-A5</strain>
    </source>
</reference>
<dbReference type="Pfam" id="PF00990">
    <property type="entry name" value="GGDEF"/>
    <property type="match status" value="1"/>
</dbReference>
<evidence type="ECO:0000256" key="2">
    <source>
        <dbReference type="ARBA" id="ARBA00022475"/>
    </source>
</evidence>
<proteinExistence type="predicted"/>
<evidence type="ECO:0000259" key="13">
    <source>
        <dbReference type="PROSITE" id="PS50887"/>
    </source>
</evidence>
<dbReference type="InterPro" id="IPR043128">
    <property type="entry name" value="Rev_trsase/Diguanyl_cyclase"/>
</dbReference>
<dbReference type="SMART" id="SM00448">
    <property type="entry name" value="REC"/>
    <property type="match status" value="2"/>
</dbReference>
<keyword evidence="6" id="KW-0067">ATP-binding</keyword>
<dbReference type="Gene3D" id="1.20.120.160">
    <property type="entry name" value="HPT domain"/>
    <property type="match status" value="1"/>
</dbReference>
<dbReference type="Pfam" id="PF00072">
    <property type="entry name" value="Response_reg"/>
    <property type="match status" value="2"/>
</dbReference>
<keyword evidence="16" id="KW-1185">Reference proteome</keyword>
<dbReference type="InterPro" id="IPR008207">
    <property type="entry name" value="Sig_transdc_His_kin_Hpt_dom"/>
</dbReference>
<dbReference type="InterPro" id="IPR036641">
    <property type="entry name" value="HPT_dom_sf"/>
</dbReference>
<dbReference type="CDD" id="cd01949">
    <property type="entry name" value="GGDEF"/>
    <property type="match status" value="1"/>
</dbReference>
<dbReference type="CDD" id="cd17546">
    <property type="entry name" value="REC_hyHK_CKI1_RcsC-like"/>
    <property type="match status" value="1"/>
</dbReference>
<evidence type="ECO:0000256" key="4">
    <source>
        <dbReference type="ARBA" id="ARBA00022692"/>
    </source>
</evidence>
<dbReference type="PANTHER" id="PTHR45339:SF1">
    <property type="entry name" value="HYBRID SIGNAL TRANSDUCTION HISTIDINE KINASE J"/>
    <property type="match status" value="1"/>
</dbReference>
<dbReference type="Proteomes" id="UP001442494">
    <property type="component" value="Unassembled WGS sequence"/>
</dbReference>
<organism evidence="15 16">
    <name type="scientific">Funiculus sociatus GB2-A5</name>
    <dbReference type="NCBI Taxonomy" id="2933946"/>
    <lineage>
        <taxon>Bacteria</taxon>
        <taxon>Bacillati</taxon>
        <taxon>Cyanobacteriota</taxon>
        <taxon>Cyanophyceae</taxon>
        <taxon>Coleofasciculales</taxon>
        <taxon>Coleofasciculaceae</taxon>
        <taxon>Funiculus</taxon>
    </lineage>
</organism>
<keyword evidence="3 11" id="KW-0597">Phosphoprotein</keyword>
<protein>
    <submittedName>
        <fullName evidence="15">Response regulator</fullName>
    </submittedName>
</protein>
<dbReference type="InterPro" id="IPR000160">
    <property type="entry name" value="GGDEF_dom"/>
</dbReference>
<dbReference type="EMBL" id="JAMPKK010000014">
    <property type="protein sequence ID" value="MEP0864490.1"/>
    <property type="molecule type" value="Genomic_DNA"/>
</dbReference>
<evidence type="ECO:0000259" key="14">
    <source>
        <dbReference type="PROSITE" id="PS50894"/>
    </source>
</evidence>